<proteinExistence type="predicted"/>
<dbReference type="GO" id="GO:0012505">
    <property type="term" value="C:endomembrane system"/>
    <property type="evidence" value="ECO:0007669"/>
    <property type="project" value="UniProtKB-SubCell"/>
</dbReference>
<dbReference type="OrthoDB" id="72851at2759"/>
<feature type="binding site" evidence="9">
    <location>
        <position position="121"/>
    </location>
    <ligand>
        <name>UDP-alpha-D-glucose</name>
        <dbReference type="ChEBI" id="CHEBI:58885"/>
    </ligand>
</feature>
<dbReference type="PANTHER" id="PTHR13301">
    <property type="entry name" value="X-BOX TRANSCRIPTION FACTOR-RELATED"/>
    <property type="match status" value="1"/>
</dbReference>
<dbReference type="EMBL" id="CM029045">
    <property type="protein sequence ID" value="KAG2596648.1"/>
    <property type="molecule type" value="Genomic_DNA"/>
</dbReference>
<organism evidence="12 13">
    <name type="scientific">Panicum virgatum</name>
    <name type="common">Blackwell switchgrass</name>
    <dbReference type="NCBI Taxonomy" id="38727"/>
    <lineage>
        <taxon>Eukaryota</taxon>
        <taxon>Viridiplantae</taxon>
        <taxon>Streptophyta</taxon>
        <taxon>Embryophyta</taxon>
        <taxon>Tracheophyta</taxon>
        <taxon>Spermatophyta</taxon>
        <taxon>Magnoliopsida</taxon>
        <taxon>Liliopsida</taxon>
        <taxon>Poales</taxon>
        <taxon>Poaceae</taxon>
        <taxon>PACMAD clade</taxon>
        <taxon>Panicoideae</taxon>
        <taxon>Panicodae</taxon>
        <taxon>Paniceae</taxon>
        <taxon>Panicinae</taxon>
        <taxon>Panicum</taxon>
        <taxon>Panicum sect. Hiantes</taxon>
    </lineage>
</organism>
<reference evidence="12" key="1">
    <citation type="submission" date="2020-05" db="EMBL/GenBank/DDBJ databases">
        <title>WGS assembly of Panicum virgatum.</title>
        <authorList>
            <person name="Lovell J.T."/>
            <person name="Jenkins J."/>
            <person name="Shu S."/>
            <person name="Juenger T.E."/>
            <person name="Schmutz J."/>
        </authorList>
    </citation>
    <scope>NUCLEOTIDE SEQUENCE</scope>
    <source>
        <strain evidence="12">AP13</strain>
    </source>
</reference>
<protein>
    <recommendedName>
        <fullName evidence="14">Cellulose synthase-like protein G3</fullName>
    </recommendedName>
</protein>
<dbReference type="Proteomes" id="UP000823388">
    <property type="component" value="Chromosome 5K"/>
</dbReference>
<gene>
    <name evidence="12" type="ORF">PVAP13_5KG177100</name>
</gene>
<keyword evidence="7" id="KW-0961">Cell wall biogenesis/degradation</keyword>
<evidence type="ECO:0000256" key="11">
    <source>
        <dbReference type="SAM" id="Phobius"/>
    </source>
</evidence>
<evidence type="ECO:0000256" key="5">
    <source>
        <dbReference type="ARBA" id="ARBA00022989"/>
    </source>
</evidence>
<evidence type="ECO:0000256" key="8">
    <source>
        <dbReference type="PIRSR" id="PIRSR605150-1"/>
    </source>
</evidence>
<feature type="transmembrane region" description="Helical" evidence="11">
    <location>
        <begin position="711"/>
        <end position="730"/>
    </location>
</feature>
<evidence type="ECO:0000256" key="6">
    <source>
        <dbReference type="ARBA" id="ARBA00023136"/>
    </source>
</evidence>
<evidence type="ECO:0000256" key="4">
    <source>
        <dbReference type="ARBA" id="ARBA00022692"/>
    </source>
</evidence>
<evidence type="ECO:0000256" key="3">
    <source>
        <dbReference type="ARBA" id="ARBA00022679"/>
    </source>
</evidence>
<comment type="subcellular location">
    <subcellularLocation>
        <location evidence="1">Endomembrane system</location>
        <topology evidence="1">Multi-pass membrane protein</topology>
    </subcellularLocation>
</comment>
<dbReference type="Pfam" id="PF03552">
    <property type="entry name" value="Cellulose_synt"/>
    <property type="match status" value="2"/>
</dbReference>
<dbReference type="GO" id="GO:0016760">
    <property type="term" value="F:cellulose synthase (UDP-forming) activity"/>
    <property type="evidence" value="ECO:0007669"/>
    <property type="project" value="InterPro"/>
</dbReference>
<evidence type="ECO:0008006" key="14">
    <source>
        <dbReference type="Google" id="ProtNLM"/>
    </source>
</evidence>
<keyword evidence="2" id="KW-0328">Glycosyltransferase</keyword>
<keyword evidence="5 11" id="KW-1133">Transmembrane helix</keyword>
<keyword evidence="4 11" id="KW-0812">Transmembrane</keyword>
<keyword evidence="13" id="KW-1185">Reference proteome</keyword>
<dbReference type="Gene3D" id="3.90.550.10">
    <property type="entry name" value="Spore Coat Polysaccharide Biosynthesis Protein SpsA, Chain A"/>
    <property type="match status" value="1"/>
</dbReference>
<dbReference type="GO" id="GO:0071555">
    <property type="term" value="P:cell wall organization"/>
    <property type="evidence" value="ECO:0007669"/>
    <property type="project" value="UniProtKB-KW"/>
</dbReference>
<feature type="active site" evidence="8">
    <location>
        <position position="150"/>
    </location>
</feature>
<dbReference type="AlphaFoldDB" id="A0A8T0SI01"/>
<sequence>MESQRSGSGREETLNGSPHLKAPLNTLHVDRCTPAHRVHALLYAGAILGLVCHRLTSILASSSLAEGWMLLAELVLAFMWGCSRAFKWRPVRRREFPDRLPEGGAWPKLDVFVCTADPRKEPPVGVVSTALSAMAFEYPAGNLSVYVSDDGGADVTLFAFMEGARFARHWLPFCRENGVQVRSPEVFFASSSSSSSGCSAGGGDADKLKVMYQNMVQRVEDVMEKGIHVDSVELDLSEEQQQIFKRWKEYSGNNHPSIIQVLLKSNEDKDITGQAMPNLIYFSREKRPGFPHHFKAGSLNSLLRASSILTNAPLILTIDCDMYSTDPTSPQRALCYFLDPIASNKLAYVQFPQRFQGLNKSDIYGGELKHLYKMNPYGMDGFGGPNYLGSNTFLSRRALFDSSLEGESGRDLLEPEKVLEMATKVAACNYETGTKWGKTIGFRYGSLSEDLHTGFWLQCEGWNSVFCDPPQASFLGDAPKTLHDALSQCKRWTVGQYEVGFTRHSTLTFGVRKTSLGLGLTYSHLAFWGLWCIPITTYALLPQLALVNSRPLFPKSSDPWFYLYAYLFVAAYTQDMLDFIYHKGTLRCWWSDQRMWLMRSLTSFTFGSIQFACKQLNISTQSFNVTNKVMDDEQLKRYDEGTFDFGVDSPFFVILSTAALLNLCGFLVGIFRYNINMVAEMLLTGYGVANSWPIYEAMFLRTDNGKMPDRVKLRAFLLTGIVLAGGFLVFNA</sequence>
<feature type="binding site" evidence="10">
    <location>
        <position position="295"/>
    </location>
    <ligand>
        <name>Mn(2+)</name>
        <dbReference type="ChEBI" id="CHEBI:29035"/>
    </ligand>
</feature>
<feature type="binding site" evidence="9">
    <location>
        <position position="150"/>
    </location>
    <ligand>
        <name>UDP-alpha-D-glucose</name>
        <dbReference type="ChEBI" id="CHEBI:58885"/>
    </ligand>
</feature>
<dbReference type="InterPro" id="IPR005150">
    <property type="entry name" value="Cellulose_synth"/>
</dbReference>
<evidence type="ECO:0000256" key="7">
    <source>
        <dbReference type="ARBA" id="ARBA00023316"/>
    </source>
</evidence>
<comment type="caution">
    <text evidence="12">The sequence shown here is derived from an EMBL/GenBank/DDBJ whole genome shotgun (WGS) entry which is preliminary data.</text>
</comment>
<dbReference type="GO" id="GO:0071669">
    <property type="term" value="P:plant-type cell wall organization or biogenesis"/>
    <property type="evidence" value="ECO:0007669"/>
    <property type="project" value="UniProtKB-ARBA"/>
</dbReference>
<dbReference type="GO" id="GO:0016020">
    <property type="term" value="C:membrane"/>
    <property type="evidence" value="ECO:0007669"/>
    <property type="project" value="InterPro"/>
</dbReference>
<keyword evidence="6 11" id="KW-0472">Membrane</keyword>
<dbReference type="GO" id="GO:0030244">
    <property type="term" value="P:cellulose biosynthetic process"/>
    <property type="evidence" value="ECO:0007669"/>
    <property type="project" value="InterPro"/>
</dbReference>
<feature type="active site" evidence="8">
    <location>
        <position position="450"/>
    </location>
</feature>
<evidence type="ECO:0000256" key="1">
    <source>
        <dbReference type="ARBA" id="ARBA00004127"/>
    </source>
</evidence>
<accession>A0A8T0SI01</accession>
<feature type="transmembrane region" description="Helical" evidence="11">
    <location>
        <begin position="651"/>
        <end position="671"/>
    </location>
</feature>
<feature type="binding site" evidence="9">
    <location>
        <position position="120"/>
    </location>
    <ligand>
        <name>UDP-alpha-D-glucose</name>
        <dbReference type="ChEBI" id="CHEBI:58885"/>
    </ligand>
</feature>
<evidence type="ECO:0000256" key="10">
    <source>
        <dbReference type="PIRSR" id="PIRSR605150-3"/>
    </source>
</evidence>
<name>A0A8T0SI01_PANVG</name>
<evidence type="ECO:0000256" key="9">
    <source>
        <dbReference type="PIRSR" id="PIRSR605150-2"/>
    </source>
</evidence>
<dbReference type="SUPFAM" id="SSF53448">
    <property type="entry name" value="Nucleotide-diphospho-sugar transferases"/>
    <property type="match status" value="1"/>
</dbReference>
<feature type="transmembrane region" description="Helical" evidence="11">
    <location>
        <begin position="561"/>
        <end position="581"/>
    </location>
</feature>
<evidence type="ECO:0000256" key="2">
    <source>
        <dbReference type="ARBA" id="ARBA00022676"/>
    </source>
</evidence>
<feature type="transmembrane region" description="Helical" evidence="11">
    <location>
        <begin position="522"/>
        <end position="541"/>
    </location>
</feature>
<evidence type="ECO:0000313" key="12">
    <source>
        <dbReference type="EMBL" id="KAG2596648.1"/>
    </source>
</evidence>
<feature type="binding site" evidence="10">
    <location>
        <position position="319"/>
    </location>
    <ligand>
        <name>Mn(2+)</name>
        <dbReference type="ChEBI" id="CHEBI:29035"/>
    </ligand>
</feature>
<evidence type="ECO:0000313" key="13">
    <source>
        <dbReference type="Proteomes" id="UP000823388"/>
    </source>
</evidence>
<dbReference type="InterPro" id="IPR029044">
    <property type="entry name" value="Nucleotide-diphossugar_trans"/>
</dbReference>
<keyword evidence="3" id="KW-0808">Transferase</keyword>